<sequence>MPFANPSRDEIKRILQETKNIAVVGLSGDPDKTSHMVSAAMQAKGYRIIPVNPKEAEILGEKCYKSLADIPEPVDIVNVFRRPEHTPPIAEEAVAAGAKVLWLQLGIVNEEAAAIAASGGLTVVMDRCIKVEDSILLP</sequence>
<reference evidence="2" key="1">
    <citation type="submission" date="2023-04" db="EMBL/GenBank/DDBJ databases">
        <title>Comparative genomic analysis of Cohnella hashimotonis sp. nov., isolated from the International Space Station.</title>
        <authorList>
            <person name="Venkateswaran K."/>
            <person name="Simpson A."/>
        </authorList>
    </citation>
    <scope>NUCLEOTIDE SEQUENCE</scope>
    <source>
        <strain evidence="2">F6_2S_P_1</strain>
    </source>
</reference>
<dbReference type="Pfam" id="PF13380">
    <property type="entry name" value="CoA_binding_2"/>
    <property type="match status" value="1"/>
</dbReference>
<evidence type="ECO:0000259" key="1">
    <source>
        <dbReference type="SMART" id="SM00881"/>
    </source>
</evidence>
<dbReference type="SUPFAM" id="SSF51735">
    <property type="entry name" value="NAD(P)-binding Rossmann-fold domains"/>
    <property type="match status" value="1"/>
</dbReference>
<dbReference type="PANTHER" id="PTHR33303:SF2">
    <property type="entry name" value="COA-BINDING DOMAIN-CONTAINING PROTEIN"/>
    <property type="match status" value="1"/>
</dbReference>
<dbReference type="SMART" id="SM00881">
    <property type="entry name" value="CoA_binding"/>
    <property type="match status" value="1"/>
</dbReference>
<dbReference type="Proteomes" id="UP001161691">
    <property type="component" value="Unassembled WGS sequence"/>
</dbReference>
<dbReference type="InterPro" id="IPR036291">
    <property type="entry name" value="NAD(P)-bd_dom_sf"/>
</dbReference>
<dbReference type="EMBL" id="JAGRPV010000001">
    <property type="protein sequence ID" value="MDI4646479.1"/>
    <property type="molecule type" value="Genomic_DNA"/>
</dbReference>
<feature type="domain" description="CoA-binding" evidence="1">
    <location>
        <begin position="15"/>
        <end position="107"/>
    </location>
</feature>
<dbReference type="InterPro" id="IPR003781">
    <property type="entry name" value="CoA-bd"/>
</dbReference>
<dbReference type="Gene3D" id="3.40.50.720">
    <property type="entry name" value="NAD(P)-binding Rossmann-like Domain"/>
    <property type="match status" value="1"/>
</dbReference>
<name>A0ABT6TKN3_9BACL</name>
<dbReference type="PANTHER" id="PTHR33303">
    <property type="entry name" value="CYTOPLASMIC PROTEIN-RELATED"/>
    <property type="match status" value="1"/>
</dbReference>
<protein>
    <submittedName>
        <fullName evidence="2">CoA-binding protein</fullName>
    </submittedName>
</protein>
<accession>A0ABT6TKN3</accession>
<comment type="caution">
    <text evidence="2">The sequence shown here is derived from an EMBL/GenBank/DDBJ whole genome shotgun (WGS) entry which is preliminary data.</text>
</comment>
<proteinExistence type="predicted"/>
<evidence type="ECO:0000313" key="2">
    <source>
        <dbReference type="EMBL" id="MDI4646479.1"/>
    </source>
</evidence>
<gene>
    <name evidence="2" type="ORF">KB449_15975</name>
</gene>
<keyword evidence="3" id="KW-1185">Reference proteome</keyword>
<organism evidence="2 3">
    <name type="scientific">Cohnella hashimotonis</name>
    <dbReference type="NCBI Taxonomy" id="2826895"/>
    <lineage>
        <taxon>Bacteria</taxon>
        <taxon>Bacillati</taxon>
        <taxon>Bacillota</taxon>
        <taxon>Bacilli</taxon>
        <taxon>Bacillales</taxon>
        <taxon>Paenibacillaceae</taxon>
        <taxon>Cohnella</taxon>
    </lineage>
</organism>
<evidence type="ECO:0000313" key="3">
    <source>
        <dbReference type="Proteomes" id="UP001161691"/>
    </source>
</evidence>
<dbReference type="RefSeq" id="WP_282909327.1">
    <property type="nucleotide sequence ID" value="NZ_JAGRPV010000001.1"/>
</dbReference>